<sequence length="212" mass="23975">MNPKVNEYLQNAKLWPKELRALRKIILASELTEDFKWRSPCYTYQKSNVLIIGELKACCTLGFLKGSLLKDPHGVLTKPGENSRAARMMSFTDVSEVTEAKSILQAYIHEAIEIEKAGLKVDFDQNREMDIPVELQQKWRENPSFKTAFDALTPGRQRGYLLHFTAAKQSQTRESRIEKATPRILAGKGLEDCICGLSKKMPRCDGSHKSTG</sequence>
<dbReference type="AlphaFoldDB" id="A4A029"/>
<dbReference type="PIRSF" id="PIRSF021308">
    <property type="entry name" value="UCP021308"/>
    <property type="match status" value="1"/>
</dbReference>
<dbReference type="InterPro" id="IPR042216">
    <property type="entry name" value="MitoNEET_CISD"/>
</dbReference>
<dbReference type="eggNOG" id="COG4430">
    <property type="taxonomic scope" value="Bacteria"/>
</dbReference>
<proteinExistence type="predicted"/>
<dbReference type="Gene3D" id="3.40.5.90">
    <property type="entry name" value="CDGSH iron-sulfur domain, mitoNEET-type"/>
    <property type="match status" value="1"/>
</dbReference>
<dbReference type="Pfam" id="PF13376">
    <property type="entry name" value="OmdA"/>
    <property type="match status" value="1"/>
</dbReference>
<dbReference type="Proteomes" id="UP000004358">
    <property type="component" value="Unassembled WGS sequence"/>
</dbReference>
<dbReference type="InterPro" id="IPR014922">
    <property type="entry name" value="YdhG-like"/>
</dbReference>
<dbReference type="RefSeq" id="WP_002654775.1">
    <property type="nucleotide sequence ID" value="NZ_CH672377.1"/>
</dbReference>
<dbReference type="EMBL" id="AANZ01000027">
    <property type="protein sequence ID" value="EAQ77810.1"/>
    <property type="molecule type" value="Genomic_DNA"/>
</dbReference>
<dbReference type="STRING" id="314230.DSM3645_05899"/>
<organism evidence="2 3">
    <name type="scientific">Blastopirellula marina DSM 3645</name>
    <dbReference type="NCBI Taxonomy" id="314230"/>
    <lineage>
        <taxon>Bacteria</taxon>
        <taxon>Pseudomonadati</taxon>
        <taxon>Planctomycetota</taxon>
        <taxon>Planctomycetia</taxon>
        <taxon>Pirellulales</taxon>
        <taxon>Pirellulaceae</taxon>
        <taxon>Blastopirellula</taxon>
    </lineage>
</organism>
<protein>
    <submittedName>
        <fullName evidence="2">YdeI</fullName>
    </submittedName>
</protein>
<dbReference type="Pfam" id="PF08818">
    <property type="entry name" value="DUF1801"/>
    <property type="match status" value="1"/>
</dbReference>
<gene>
    <name evidence="2" type="ORF">DSM3645_05899</name>
</gene>
<dbReference type="Gene3D" id="3.90.1150.200">
    <property type="match status" value="1"/>
</dbReference>
<dbReference type="InterPro" id="IPR016786">
    <property type="entry name" value="YdeI_bac"/>
</dbReference>
<evidence type="ECO:0000259" key="1">
    <source>
        <dbReference type="Pfam" id="PF08818"/>
    </source>
</evidence>
<name>A4A029_9BACT</name>
<dbReference type="SUPFAM" id="SSF159888">
    <property type="entry name" value="YdhG-like"/>
    <property type="match status" value="1"/>
</dbReference>
<feature type="domain" description="YdhG-like" evidence="1">
    <location>
        <begin position="17"/>
        <end position="112"/>
    </location>
</feature>
<evidence type="ECO:0000313" key="2">
    <source>
        <dbReference type="EMBL" id="EAQ77810.1"/>
    </source>
</evidence>
<accession>A4A029</accession>
<reference evidence="2 3" key="1">
    <citation type="submission" date="2006-02" db="EMBL/GenBank/DDBJ databases">
        <authorList>
            <person name="Amann R."/>
            <person name="Ferriera S."/>
            <person name="Johnson J."/>
            <person name="Kravitz S."/>
            <person name="Halpern A."/>
            <person name="Remington K."/>
            <person name="Beeson K."/>
            <person name="Tran B."/>
            <person name="Rogers Y.-H."/>
            <person name="Friedman R."/>
            <person name="Venter J.C."/>
        </authorList>
    </citation>
    <scope>NUCLEOTIDE SEQUENCE [LARGE SCALE GENOMIC DNA]</scope>
    <source>
        <strain evidence="2 3">DSM 3645</strain>
    </source>
</reference>
<evidence type="ECO:0000313" key="3">
    <source>
        <dbReference type="Proteomes" id="UP000004358"/>
    </source>
</evidence>
<comment type="caution">
    <text evidence="2">The sequence shown here is derived from an EMBL/GenBank/DDBJ whole genome shotgun (WGS) entry which is preliminary data.</text>
</comment>
<dbReference type="OrthoDB" id="214150at2"/>
<dbReference type="HOGENOM" id="CLU_116201_0_0_0"/>